<proteinExistence type="predicted"/>
<gene>
    <name evidence="1" type="ORF">CANINC_001601</name>
</gene>
<evidence type="ECO:0000313" key="2">
    <source>
        <dbReference type="Proteomes" id="UP000307173"/>
    </source>
</evidence>
<dbReference type="AlphaFoldDB" id="A0A4T0X374"/>
<sequence>MDTAGPFPYFTSKRGVVVLVDNYTRYLKIFIVKSKSEIVDAVHDYIKFIGLGYNVLHHSQKPANYLSEFPEINAAPTGNKQFNGLAERTNGTLKRIKQLLILHLPPFSQELYLEYAFNHAAQIYNRTPHSAIGLEYPLGKYFKRKGKLYSEKDVKISAAARLLRRSYTKMSKAAKDITPPEGLSNEMVDYMMLKMRDMIIGIYNEGAGNLSEQFALHVAQEKENVLHQVDQHALNVSDQIVEHSDAILAVNKRIKRIEADKDDFKKSEEAIMRMVKEKMAEVHQKNQGGLTVEEKEWKQIKDCHSLLDIFHENFKVKTGALDEKADVIQKEVEDLAATAQNEFDQQRQAKNSEMQYLLGKMQQLETELHAVKASSPNGNDNVNPTLTEAVKTYFPLSMLEQRAEVKIAALHIPPDRSAVSRAMRNTRLNRKSDVGSVYSTLLTQQKFKHHGDSSLYLRKISRYSYRWSSGI</sequence>
<dbReference type="GO" id="GO:0003676">
    <property type="term" value="F:nucleic acid binding"/>
    <property type="evidence" value="ECO:0007669"/>
    <property type="project" value="InterPro"/>
</dbReference>
<comment type="caution">
    <text evidence="1">The sequence shown here is derived from an EMBL/GenBank/DDBJ whole genome shotgun (WGS) entry which is preliminary data.</text>
</comment>
<evidence type="ECO:0000313" key="1">
    <source>
        <dbReference type="EMBL" id="TID29786.1"/>
    </source>
</evidence>
<name>A0A4T0X374_9ASCO</name>
<keyword evidence="2" id="KW-1185">Reference proteome</keyword>
<organism evidence="1 2">
    <name type="scientific">Pichia inconspicua</name>
    <dbReference type="NCBI Taxonomy" id="52247"/>
    <lineage>
        <taxon>Eukaryota</taxon>
        <taxon>Fungi</taxon>
        <taxon>Dikarya</taxon>
        <taxon>Ascomycota</taxon>
        <taxon>Saccharomycotina</taxon>
        <taxon>Pichiomycetes</taxon>
        <taxon>Pichiales</taxon>
        <taxon>Pichiaceae</taxon>
        <taxon>Pichia</taxon>
    </lineage>
</organism>
<dbReference type="EMBL" id="SELW01000247">
    <property type="protein sequence ID" value="TID29786.1"/>
    <property type="molecule type" value="Genomic_DNA"/>
</dbReference>
<accession>A0A4T0X374</accession>
<evidence type="ECO:0008006" key="3">
    <source>
        <dbReference type="Google" id="ProtNLM"/>
    </source>
</evidence>
<dbReference type="Proteomes" id="UP000307173">
    <property type="component" value="Unassembled WGS sequence"/>
</dbReference>
<dbReference type="STRING" id="52247.A0A4T0X374"/>
<dbReference type="Gene3D" id="3.30.420.10">
    <property type="entry name" value="Ribonuclease H-like superfamily/Ribonuclease H"/>
    <property type="match status" value="1"/>
</dbReference>
<dbReference type="InterPro" id="IPR036397">
    <property type="entry name" value="RNaseH_sf"/>
</dbReference>
<dbReference type="OrthoDB" id="7607323at2759"/>
<reference evidence="1 2" key="1">
    <citation type="journal article" date="2019" name="Front. Genet.">
        <title>Whole-Genome Sequencing of the Opportunistic Yeast Pathogen Candida inconspicua Uncovers Its Hybrid Origin.</title>
        <authorList>
            <person name="Mixao V."/>
            <person name="Hansen A.P."/>
            <person name="Saus E."/>
            <person name="Boekhout T."/>
            <person name="Lass-Florl C."/>
            <person name="Gabaldon T."/>
        </authorList>
    </citation>
    <scope>NUCLEOTIDE SEQUENCE [LARGE SCALE GENOMIC DNA]</scope>
    <source>
        <strain evidence="1 2">CBS 180</strain>
    </source>
</reference>
<protein>
    <recommendedName>
        <fullName evidence="3">Integrase catalytic domain-containing protein</fullName>
    </recommendedName>
</protein>
<dbReference type="InterPro" id="IPR012337">
    <property type="entry name" value="RNaseH-like_sf"/>
</dbReference>
<dbReference type="SUPFAM" id="SSF53098">
    <property type="entry name" value="Ribonuclease H-like"/>
    <property type="match status" value="1"/>
</dbReference>